<accession>A0A7R7XPQ0</accession>
<dbReference type="Proteomes" id="UP000654913">
    <property type="component" value="Chromosome 4"/>
</dbReference>
<organism evidence="1 2">
    <name type="scientific">Aspergillus puulaauensis</name>
    <dbReference type="NCBI Taxonomy" id="1220207"/>
    <lineage>
        <taxon>Eukaryota</taxon>
        <taxon>Fungi</taxon>
        <taxon>Dikarya</taxon>
        <taxon>Ascomycota</taxon>
        <taxon>Pezizomycotina</taxon>
        <taxon>Eurotiomycetes</taxon>
        <taxon>Eurotiomycetidae</taxon>
        <taxon>Eurotiales</taxon>
        <taxon>Aspergillaceae</taxon>
        <taxon>Aspergillus</taxon>
    </lineage>
</organism>
<dbReference type="KEGG" id="apuu:APUU_41556A"/>
<dbReference type="GeneID" id="64975117"/>
<proteinExistence type="predicted"/>
<dbReference type="RefSeq" id="XP_041557306.1">
    <property type="nucleotide sequence ID" value="XM_041704752.1"/>
</dbReference>
<evidence type="ECO:0000313" key="1">
    <source>
        <dbReference type="EMBL" id="BCS25112.1"/>
    </source>
</evidence>
<reference evidence="1" key="1">
    <citation type="submission" date="2021-01" db="EMBL/GenBank/DDBJ databases">
        <authorList>
            <consortium name="Aspergillus puulaauensis MK2 genome sequencing consortium"/>
            <person name="Kazuki M."/>
            <person name="Futagami T."/>
        </authorList>
    </citation>
    <scope>NUCLEOTIDE SEQUENCE</scope>
    <source>
        <strain evidence="1">MK2</strain>
    </source>
</reference>
<name>A0A7R7XPQ0_9EURO</name>
<keyword evidence="2" id="KW-1185">Reference proteome</keyword>
<dbReference type="AlphaFoldDB" id="A0A7R7XPQ0"/>
<reference evidence="1" key="2">
    <citation type="submission" date="2021-02" db="EMBL/GenBank/DDBJ databases">
        <title>Aspergillus puulaauensis MK2 genome sequence.</title>
        <authorList>
            <person name="Futagami T."/>
            <person name="Mori K."/>
            <person name="Kadooka C."/>
            <person name="Tanaka T."/>
        </authorList>
    </citation>
    <scope>NUCLEOTIDE SEQUENCE</scope>
    <source>
        <strain evidence="1">MK2</strain>
    </source>
</reference>
<protein>
    <submittedName>
        <fullName evidence="1">Uncharacterized protein</fullName>
    </submittedName>
</protein>
<sequence>MAAAGIQGERSMIVRIANTIGSGGSSAETSYGRKSACHSLLVLDEDACPRIPDMGREPQIYLLGYCNDCRAVTRVLSTVVQFCSRPPSAVSRSLMLSPESLT</sequence>
<dbReference type="EMBL" id="AP024446">
    <property type="protein sequence ID" value="BCS25112.1"/>
    <property type="molecule type" value="Genomic_DNA"/>
</dbReference>
<gene>
    <name evidence="1" type="ORF">APUU_41556A</name>
</gene>
<evidence type="ECO:0000313" key="2">
    <source>
        <dbReference type="Proteomes" id="UP000654913"/>
    </source>
</evidence>